<dbReference type="Proteomes" id="UP000317990">
    <property type="component" value="Unassembled WGS sequence"/>
</dbReference>
<dbReference type="Pfam" id="PF17803">
    <property type="entry name" value="Cadherin_4"/>
    <property type="match status" value="1"/>
</dbReference>
<evidence type="ECO:0000313" key="3">
    <source>
        <dbReference type="EMBL" id="TGG92597.1"/>
    </source>
</evidence>
<feature type="domain" description="RapA2 cadherin-like" evidence="2">
    <location>
        <begin position="112"/>
        <end position="176"/>
    </location>
</feature>
<dbReference type="EMBL" id="SRMO01000060">
    <property type="protein sequence ID" value="TGG92597.1"/>
    <property type="molecule type" value="Genomic_DNA"/>
</dbReference>
<dbReference type="Gene3D" id="2.60.40.3440">
    <property type="match status" value="1"/>
</dbReference>
<comment type="caution">
    <text evidence="3">The sequence shown here is derived from an EMBL/GenBank/DDBJ whole genome shotgun (WGS) entry which is preliminary data.</text>
</comment>
<feature type="non-terminal residue" evidence="3">
    <location>
        <position position="516"/>
    </location>
</feature>
<dbReference type="Pfam" id="PF17963">
    <property type="entry name" value="Big_9"/>
    <property type="match status" value="1"/>
</dbReference>
<evidence type="ECO:0000259" key="1">
    <source>
        <dbReference type="Pfam" id="PF12733"/>
    </source>
</evidence>
<feature type="domain" description="Cadherin-like beta-sandwich-like" evidence="1">
    <location>
        <begin position="455"/>
        <end position="513"/>
    </location>
</feature>
<dbReference type="InterPro" id="IPR025883">
    <property type="entry name" value="Cadherin-like_domain"/>
</dbReference>
<organism evidence="3 4">
    <name type="scientific">Aphanocapsa feldmannii 277cV</name>
    <dbReference type="NCBI Taxonomy" id="2507553"/>
    <lineage>
        <taxon>Bacteria</taxon>
        <taxon>Bacillati</taxon>
        <taxon>Cyanobacteriota</taxon>
        <taxon>Cyanophyceae</taxon>
        <taxon>Oscillatoriophycideae</taxon>
        <taxon>Chroococcales</taxon>
        <taxon>Microcystaceae</taxon>
        <taxon>Aphanocapsa</taxon>
    </lineage>
</organism>
<gene>
    <name evidence="3" type="ORF">ERJ67_05655</name>
</gene>
<dbReference type="InterPro" id="IPR040853">
    <property type="entry name" value="RapA2_cadherin-like"/>
</dbReference>
<dbReference type="AlphaFoldDB" id="A0A524RNH4"/>
<evidence type="ECO:0000313" key="4">
    <source>
        <dbReference type="Proteomes" id="UP000317990"/>
    </source>
</evidence>
<reference evidence="3 4" key="1">
    <citation type="journal article" date="2019" name="mSystems">
        <title>Life at home and on the roam: Genomic adaptions reflect the dual lifestyle of an intracellular, facultative symbiont.</title>
        <authorList>
            <person name="Burgsdorf I."/>
        </authorList>
    </citation>
    <scope>NUCLEOTIDE SEQUENCE [LARGE SCALE GENOMIC DNA]</scope>
    <source>
        <strain evidence="3">277cV</strain>
    </source>
</reference>
<name>A0A524RNH4_9CHRO</name>
<evidence type="ECO:0000259" key="2">
    <source>
        <dbReference type="Pfam" id="PF17803"/>
    </source>
</evidence>
<proteinExistence type="predicted"/>
<dbReference type="Pfam" id="PF12733">
    <property type="entry name" value="Cadherin-like"/>
    <property type="match status" value="2"/>
</dbReference>
<accession>A0A524RNH4</accession>
<protein>
    <submittedName>
        <fullName evidence="3">Cadherin-like beta sandwich domain-containing protein</fullName>
    </submittedName>
</protein>
<sequence>MEGEIINTLPTAADGSVEAEEDMAYPFAAADFNFSDLDNNDALDHVTIITLPTEGTLALNGVAVMAGDEVTKQSLDDDELTYAPPANVNGVDIASFTFKVNDGKDDSTDPYTISINVEEVNDAPTASSKTVIATEDTDYPFTATDFGFMDIDQGDTLNHVTITTVPGTGKGELLLDGAVIAMGDLDKDVTAGDLGDSKLKYRPPNNENGDNYASFSFTVNDGQDDSESAYSMNINMTAVNDPPIPVDDDAETPENTPVEIEVLANDEDVDEGTALSVTRVGTADGINTATETNPTNGTVTITGSGTTITYTPDSNFITGTDTFTYVVSDNATTPLTAVGTVTVTVISDASNARLSSLTMSTGTLEPDFSASTTSYTASVANNVDSISLTPTTERTGATVTVDGSEVSRGNASDPIPLAEGADTTIRVVVTPQDQNAEEKTYTIQVTRAASSNAALSDLQLSTGTLEPDFSAATISYTASVANDVESTTVTPTTANANATVTVDGREVSRGNASDPI</sequence>
<feature type="domain" description="Cadherin-like beta-sandwich-like" evidence="1">
    <location>
        <begin position="354"/>
        <end position="447"/>
    </location>
</feature>